<dbReference type="VEuPathDB" id="FungiDB:PSHT_10392"/>
<feature type="compositionally biased region" description="Basic and acidic residues" evidence="4">
    <location>
        <begin position="569"/>
        <end position="582"/>
    </location>
</feature>
<evidence type="ECO:0000313" key="6">
    <source>
        <dbReference type="EMBL" id="POW06412.1"/>
    </source>
</evidence>
<sequence>MQGGSAGPLSPRLAYSPPPSGTTKLKPHAEDNRKQSRSSWVVRKEGKVLIPIVYLYLRIRFKAHTSRRRSDQSRTKEKRTTEKIRCRKTREWDRIVRLEKAKIDPLLFEGELPPPAKRQKSTVESKTSTTKSIKPTKAVKPIKTPKTKSQPTPTVVAPPKPLFSPKALRSNFNPLPHIKTSYSSEEELKISVRCGNPLNSMKIDKYKWLQQNSTQPPSTHLVLIFGAGDMGQMGLGAEKLDDVRKPAIHSMIEELRNEHNKEFNEPLHLAAGGMHSMVIDSEGVEQEELETRPMLVATLSPKPDPDSNRTPFKAARVCAGDSVSVAVSEEGELVAWGSFRSNDGLLGFDGKEGTSPKQLIPTRVSNLRDYPVSQVVCGYDHVLALTRMDTYTVGVMGNNNKLGRKIIERRKKNGLAPERLSLKKIVLIGTGGSHSFAVHENGTVYGWGLNTRGQLGISIDQSGWDEEIVSVPTIIHAMHPDRHDGSRVVAIEGGDFHTLFLLDNGQVWSVGNYENGEIGIKKSSPEIVAAEDLRKAGMVKKNEFVEEQMKKRKAKFESSLVKYNERLSKKEKAGKKADQKEGEGEEEEEEGEDPAPQWDEMIERMEVEQEAANQGFVPGQCLRTPTRIEFPHPVIDISSGTRHNLAVDNQGNGYSWGLGQSNELGQGKDADGEEIELVEAPKLLTSKALTQPIPDRGVLKVVRCAAGGTHSLLIAALIPDLVVQTNGTSS</sequence>
<evidence type="ECO:0000259" key="5">
    <source>
        <dbReference type="Pfam" id="PF25390"/>
    </source>
</evidence>
<dbReference type="EMBL" id="PKSM01000159">
    <property type="protein sequence ID" value="POW06412.1"/>
    <property type="molecule type" value="Genomic_DNA"/>
</dbReference>
<dbReference type="Gene3D" id="2.130.10.30">
    <property type="entry name" value="Regulator of chromosome condensation 1/beta-lactamase-inhibitor protein II"/>
    <property type="match status" value="1"/>
</dbReference>
<feature type="region of interest" description="Disordered" evidence="4">
    <location>
        <begin position="1"/>
        <end position="39"/>
    </location>
</feature>
<dbReference type="InterPro" id="IPR058923">
    <property type="entry name" value="RCC1-like_dom"/>
</dbReference>
<dbReference type="PANTHER" id="PTHR45982">
    <property type="entry name" value="REGULATOR OF CHROMOSOME CONDENSATION"/>
    <property type="match status" value="1"/>
</dbReference>
<feature type="compositionally biased region" description="Basic and acidic residues" evidence="4">
    <location>
        <begin position="68"/>
        <end position="83"/>
    </location>
</feature>
<organism evidence="6 7">
    <name type="scientific">Puccinia striiformis</name>
    <dbReference type="NCBI Taxonomy" id="27350"/>
    <lineage>
        <taxon>Eukaryota</taxon>
        <taxon>Fungi</taxon>
        <taxon>Dikarya</taxon>
        <taxon>Basidiomycota</taxon>
        <taxon>Pucciniomycotina</taxon>
        <taxon>Pucciniomycetes</taxon>
        <taxon>Pucciniales</taxon>
        <taxon>Pucciniaceae</taxon>
        <taxon>Puccinia</taxon>
    </lineage>
</organism>
<keyword evidence="7" id="KW-1185">Reference proteome</keyword>
<feature type="repeat" description="RCC1" evidence="3">
    <location>
        <begin position="651"/>
        <end position="717"/>
    </location>
</feature>
<dbReference type="PROSITE" id="PS50012">
    <property type="entry name" value="RCC1_3"/>
    <property type="match status" value="5"/>
</dbReference>
<feature type="region of interest" description="Disordered" evidence="4">
    <location>
        <begin position="109"/>
        <end position="162"/>
    </location>
</feature>
<dbReference type="InterPro" id="IPR000408">
    <property type="entry name" value="Reg_chr_condens"/>
</dbReference>
<feature type="compositionally biased region" description="Low complexity" evidence="4">
    <location>
        <begin position="122"/>
        <end position="154"/>
    </location>
</feature>
<comment type="caution">
    <text evidence="6">The sequence shown here is derived from an EMBL/GenBank/DDBJ whole genome shotgun (WGS) entry which is preliminary data.</text>
</comment>
<reference evidence="7" key="2">
    <citation type="journal article" date="2018" name="BMC Genomics">
        <title>Genomic insights into host adaptation between the wheat stripe rust pathogen (Puccinia striiformis f. sp. tritici) and the barley stripe rust pathogen (Puccinia striiformis f. sp. hordei).</title>
        <authorList>
            <person name="Xia C."/>
            <person name="Wang M."/>
            <person name="Yin C."/>
            <person name="Cornejo O.E."/>
            <person name="Hulbert S.H."/>
            <person name="Chen X."/>
        </authorList>
    </citation>
    <scope>NUCLEOTIDE SEQUENCE [LARGE SCALE GENOMIC DNA]</scope>
    <source>
        <strain evidence="7">93TX-2</strain>
    </source>
</reference>
<dbReference type="PROSITE" id="PS00626">
    <property type="entry name" value="RCC1_2"/>
    <property type="match status" value="1"/>
</dbReference>
<dbReference type="PANTHER" id="PTHR45982:SF1">
    <property type="entry name" value="REGULATOR OF CHROMOSOME CONDENSATION"/>
    <property type="match status" value="1"/>
</dbReference>
<dbReference type="InterPro" id="IPR009091">
    <property type="entry name" value="RCC1/BLIP-II"/>
</dbReference>
<feature type="repeat" description="RCC1" evidence="3">
    <location>
        <begin position="388"/>
        <end position="441"/>
    </location>
</feature>
<dbReference type="Proteomes" id="UP000238274">
    <property type="component" value="Unassembled WGS sequence"/>
</dbReference>
<evidence type="ECO:0000256" key="2">
    <source>
        <dbReference type="ARBA" id="ARBA00022737"/>
    </source>
</evidence>
<feature type="domain" description="RCC1-like" evidence="5">
    <location>
        <begin position="222"/>
        <end position="713"/>
    </location>
</feature>
<dbReference type="SUPFAM" id="SSF50985">
    <property type="entry name" value="RCC1/BLIP-II"/>
    <property type="match status" value="1"/>
</dbReference>
<keyword evidence="2" id="KW-0677">Repeat</keyword>
<keyword evidence="1" id="KW-0344">Guanine-nucleotide releasing factor</keyword>
<evidence type="ECO:0000256" key="3">
    <source>
        <dbReference type="PROSITE-ProRule" id="PRU00235"/>
    </source>
</evidence>
<gene>
    <name evidence="6" type="ORF">PSHT_10392</name>
</gene>
<name>A0A2S4VA46_9BASI</name>
<dbReference type="GO" id="GO:0005737">
    <property type="term" value="C:cytoplasm"/>
    <property type="evidence" value="ECO:0007669"/>
    <property type="project" value="TreeGrafter"/>
</dbReference>
<evidence type="ECO:0000313" key="7">
    <source>
        <dbReference type="Proteomes" id="UP000238274"/>
    </source>
</evidence>
<dbReference type="GO" id="GO:0005085">
    <property type="term" value="F:guanyl-nucleotide exchange factor activity"/>
    <property type="evidence" value="ECO:0007669"/>
    <property type="project" value="TreeGrafter"/>
</dbReference>
<dbReference type="AlphaFoldDB" id="A0A2S4VA46"/>
<feature type="region of interest" description="Disordered" evidence="4">
    <location>
        <begin position="569"/>
        <end position="596"/>
    </location>
</feature>
<feature type="repeat" description="RCC1" evidence="3">
    <location>
        <begin position="220"/>
        <end position="282"/>
    </location>
</feature>
<feature type="repeat" description="RCC1" evidence="3">
    <location>
        <begin position="442"/>
        <end position="504"/>
    </location>
</feature>
<feature type="region of interest" description="Disordered" evidence="4">
    <location>
        <begin position="64"/>
        <end position="83"/>
    </location>
</feature>
<dbReference type="VEuPathDB" id="FungiDB:PSTT_14062"/>
<evidence type="ECO:0000256" key="4">
    <source>
        <dbReference type="SAM" id="MobiDB-lite"/>
    </source>
</evidence>
<reference evidence="7" key="3">
    <citation type="journal article" date="2018" name="Mol. Plant Microbe Interact.">
        <title>Genome sequence resources for the wheat stripe rust pathogen (Puccinia striiformis f. sp. tritici) and the barley stripe rust pathogen (Puccinia striiformis f. sp. hordei).</title>
        <authorList>
            <person name="Xia C."/>
            <person name="Wang M."/>
            <person name="Yin C."/>
            <person name="Cornejo O.E."/>
            <person name="Hulbert S.H."/>
            <person name="Chen X."/>
        </authorList>
    </citation>
    <scope>NUCLEOTIDE SEQUENCE [LARGE SCALE GENOMIC DNA]</scope>
    <source>
        <strain evidence="7">93TX-2</strain>
    </source>
</reference>
<dbReference type="PRINTS" id="PR00633">
    <property type="entry name" value="RCCNDNSATION"/>
</dbReference>
<accession>A0A2S4VA46</accession>
<feature type="compositionally biased region" description="Acidic residues" evidence="4">
    <location>
        <begin position="583"/>
        <end position="593"/>
    </location>
</feature>
<proteinExistence type="predicted"/>
<evidence type="ECO:0000256" key="1">
    <source>
        <dbReference type="ARBA" id="ARBA00022658"/>
    </source>
</evidence>
<dbReference type="InterPro" id="IPR051553">
    <property type="entry name" value="Ran_GTPase-activating"/>
</dbReference>
<feature type="repeat" description="RCC1" evidence="3">
    <location>
        <begin position="331"/>
        <end position="388"/>
    </location>
</feature>
<protein>
    <recommendedName>
        <fullName evidence="5">RCC1-like domain-containing protein</fullName>
    </recommendedName>
</protein>
<dbReference type="OrthoDB" id="61110at2759"/>
<reference evidence="6 7" key="1">
    <citation type="submission" date="2017-12" db="EMBL/GenBank/DDBJ databases">
        <title>Gene loss provides genomic basis for host adaptation in cereal stripe rust fungi.</title>
        <authorList>
            <person name="Xia C."/>
        </authorList>
    </citation>
    <scope>NUCLEOTIDE SEQUENCE [LARGE SCALE GENOMIC DNA]</scope>
    <source>
        <strain evidence="6 7">93TX-2</strain>
    </source>
</reference>
<dbReference type="Pfam" id="PF25390">
    <property type="entry name" value="WD40_RLD"/>
    <property type="match status" value="1"/>
</dbReference>